<feature type="compositionally biased region" description="Basic and acidic residues" evidence="2">
    <location>
        <begin position="65"/>
        <end position="84"/>
    </location>
</feature>
<feature type="compositionally biased region" description="Polar residues" evidence="2">
    <location>
        <begin position="346"/>
        <end position="355"/>
    </location>
</feature>
<dbReference type="InterPro" id="IPR029006">
    <property type="entry name" value="ADF-H/Gelsolin-like_dom_sf"/>
</dbReference>
<feature type="compositionally biased region" description="Polar residues" evidence="2">
    <location>
        <begin position="85"/>
        <end position="105"/>
    </location>
</feature>
<dbReference type="InterPro" id="IPR007122">
    <property type="entry name" value="Villin/Gelsolin"/>
</dbReference>
<feature type="compositionally biased region" description="Basic and acidic residues" evidence="2">
    <location>
        <begin position="357"/>
        <end position="370"/>
    </location>
</feature>
<keyword evidence="1" id="KW-0677">Repeat</keyword>
<evidence type="ECO:0000313" key="3">
    <source>
        <dbReference type="EMBL" id="KAJ7217929.1"/>
    </source>
</evidence>
<feature type="compositionally biased region" description="Basic and acidic residues" evidence="2">
    <location>
        <begin position="413"/>
        <end position="423"/>
    </location>
</feature>
<name>A0AAD6VRL4_9AGAR</name>
<proteinExistence type="predicted"/>
<feature type="compositionally biased region" description="Low complexity" evidence="2">
    <location>
        <begin position="502"/>
        <end position="518"/>
    </location>
</feature>
<evidence type="ECO:0000256" key="2">
    <source>
        <dbReference type="SAM" id="MobiDB-lite"/>
    </source>
</evidence>
<feature type="compositionally biased region" description="Polar residues" evidence="2">
    <location>
        <begin position="251"/>
        <end position="263"/>
    </location>
</feature>
<dbReference type="EMBL" id="JARJCW010000013">
    <property type="protein sequence ID" value="KAJ7217929.1"/>
    <property type="molecule type" value="Genomic_DNA"/>
</dbReference>
<dbReference type="SUPFAM" id="SSF55753">
    <property type="entry name" value="Actin depolymerizing proteins"/>
    <property type="match status" value="1"/>
</dbReference>
<accession>A0AAD6VRL4</accession>
<reference evidence="3" key="1">
    <citation type="submission" date="2023-03" db="EMBL/GenBank/DDBJ databases">
        <title>Massive genome expansion in bonnet fungi (Mycena s.s.) driven by repeated elements and novel gene families across ecological guilds.</title>
        <authorList>
            <consortium name="Lawrence Berkeley National Laboratory"/>
            <person name="Harder C.B."/>
            <person name="Miyauchi S."/>
            <person name="Viragh M."/>
            <person name="Kuo A."/>
            <person name="Thoen E."/>
            <person name="Andreopoulos B."/>
            <person name="Lu D."/>
            <person name="Skrede I."/>
            <person name="Drula E."/>
            <person name="Henrissat B."/>
            <person name="Morin E."/>
            <person name="Kohler A."/>
            <person name="Barry K."/>
            <person name="LaButti K."/>
            <person name="Morin E."/>
            <person name="Salamov A."/>
            <person name="Lipzen A."/>
            <person name="Mereny Z."/>
            <person name="Hegedus B."/>
            <person name="Baldrian P."/>
            <person name="Stursova M."/>
            <person name="Weitz H."/>
            <person name="Taylor A."/>
            <person name="Grigoriev I.V."/>
            <person name="Nagy L.G."/>
            <person name="Martin F."/>
            <person name="Kauserud H."/>
        </authorList>
    </citation>
    <scope>NUCLEOTIDE SEQUENCE</scope>
    <source>
        <strain evidence="3">9144</strain>
    </source>
</reference>
<feature type="compositionally biased region" description="Low complexity" evidence="2">
    <location>
        <begin position="605"/>
        <end position="616"/>
    </location>
</feature>
<feature type="compositionally biased region" description="Basic residues" evidence="2">
    <location>
        <begin position="484"/>
        <end position="493"/>
    </location>
</feature>
<comment type="caution">
    <text evidence="3">The sequence shown here is derived from an EMBL/GenBank/DDBJ whole genome shotgun (WGS) entry which is preliminary data.</text>
</comment>
<dbReference type="Proteomes" id="UP001219525">
    <property type="component" value="Unassembled WGS sequence"/>
</dbReference>
<feature type="region of interest" description="Disordered" evidence="2">
    <location>
        <begin position="149"/>
        <end position="616"/>
    </location>
</feature>
<feature type="compositionally biased region" description="Low complexity" evidence="2">
    <location>
        <begin position="303"/>
        <end position="312"/>
    </location>
</feature>
<protein>
    <recommendedName>
        <fullName evidence="5">Gelsolin-like domain-containing protein</fullName>
    </recommendedName>
</protein>
<feature type="compositionally biased region" description="Polar residues" evidence="2">
    <location>
        <begin position="706"/>
        <end position="715"/>
    </location>
</feature>
<feature type="compositionally biased region" description="Polar residues" evidence="2">
    <location>
        <begin position="44"/>
        <end position="61"/>
    </location>
</feature>
<dbReference type="PANTHER" id="PTHR11977">
    <property type="entry name" value="VILLIN"/>
    <property type="match status" value="1"/>
</dbReference>
<feature type="compositionally biased region" description="Low complexity" evidence="2">
    <location>
        <begin position="239"/>
        <end position="250"/>
    </location>
</feature>
<dbReference type="PANTHER" id="PTHR11977:SF51">
    <property type="entry name" value="PROTEIN FLIGHTLESS-1 HOMOLOG"/>
    <property type="match status" value="1"/>
</dbReference>
<feature type="compositionally biased region" description="Basic and acidic residues" evidence="2">
    <location>
        <begin position="449"/>
        <end position="460"/>
    </location>
</feature>
<evidence type="ECO:0008006" key="5">
    <source>
        <dbReference type="Google" id="ProtNLM"/>
    </source>
</evidence>
<dbReference type="AlphaFoldDB" id="A0AAD6VRL4"/>
<feature type="region of interest" description="Disordered" evidence="2">
    <location>
        <begin position="697"/>
        <end position="722"/>
    </location>
</feature>
<keyword evidence="4" id="KW-1185">Reference proteome</keyword>
<organism evidence="3 4">
    <name type="scientific">Mycena pura</name>
    <dbReference type="NCBI Taxonomy" id="153505"/>
    <lineage>
        <taxon>Eukaryota</taxon>
        <taxon>Fungi</taxon>
        <taxon>Dikarya</taxon>
        <taxon>Basidiomycota</taxon>
        <taxon>Agaricomycotina</taxon>
        <taxon>Agaricomycetes</taxon>
        <taxon>Agaricomycetidae</taxon>
        <taxon>Agaricales</taxon>
        <taxon>Marasmiineae</taxon>
        <taxon>Mycenaceae</taxon>
        <taxon>Mycena</taxon>
    </lineage>
</organism>
<feature type="region of interest" description="Disordered" evidence="2">
    <location>
        <begin position="33"/>
        <end position="108"/>
    </location>
</feature>
<evidence type="ECO:0000256" key="1">
    <source>
        <dbReference type="ARBA" id="ARBA00022737"/>
    </source>
</evidence>
<feature type="compositionally biased region" description="Polar residues" evidence="2">
    <location>
        <begin position="205"/>
        <end position="238"/>
    </location>
</feature>
<feature type="region of interest" description="Disordered" evidence="2">
    <location>
        <begin position="120"/>
        <end position="139"/>
    </location>
</feature>
<gene>
    <name evidence="3" type="ORF">GGX14DRAFT_357559</name>
</gene>
<dbReference type="GO" id="GO:0051015">
    <property type="term" value="F:actin filament binding"/>
    <property type="evidence" value="ECO:0007669"/>
    <property type="project" value="InterPro"/>
</dbReference>
<sequence length="1191" mass="129190">MSEWTVKIQDVRRQLDAKEDADQKRLEEEIAASRLARQRRSRGIGSNSLDLSNNKEFSSALPSLRSEDTTSADHPKPLTERQKSQTDALNKLTGSASNPSSNATHKPQPMSLAAFIGGKATGPRLNRHAPQQDAHDPTQFVQRTRIDAPHPIFGRGGIAMPGMTARSSVQESDHPTGSASSRSGRTSEARSRRLSTPSPEKPETQPISSQTTVRERTISSPTGATMYQNRAPQPTRAMSSSSESQPKTSSLGNNFPIPSTSRPFTPRREPSPSNPPLSKSPVVTPSLVRTIQPDPRTSPPQGPQISISQSPSLAFMRPPSQKEPTPSLSRLQGRGFVQNMVKVSAQLESPNSSPGSADKHRPASERKSSVLDRWTGPTVSPPPSPTSAPIRRSRTMESAPAAQTTPVPLSKSYSDRSRAKVDEPVPTSAPAPRLGSASTVVFQPENFGVDEHGFKVRGDPPSRPSTGSATPEPAKSLIHPTKDRAKKPKKNKAVRQDPGQNSTPSSLSVLSVGSSTSLARAPSPSGSNGAGDSGIRSSPAIPPKPVSEPSSTNGSGMIERKAFLGMTSPPIISPKPVLEPNQPSLVSSASSSGMARRRALPGMTSPNSIPSISPKPISTSVLQSNISAAPRPLPGLAPASTSQQENASFHVPVMHTRIPSTGNRPTIMEVAQALADPPPKLSPIPPAPLLAEDQPAEIEPVPTPRPRSTMSQSAQAEKRKSNYERYSVVLPPLKEEATPDATPVSTLTRAVRNSFVQPDFDLLDSKMANHMDNSANSLGKVELTDEGESEMVHFTHSDEPLPIVDVSPFTRYKPHSSSKDLQTIQVDVMSIAGSTAVPLGLAHIFHDTEILAIIYRAKSNSTGLISSTVWSWQGKSSSLGSSEEHKLAELAKRYGTSVVPIRQLYEPAELVQCLGGTLAIRQGSRTHWTNENTAMHVVRAIHGVIFIDQVDLDVKSVCSGFSYCVSIFETLYVWHGRGSPAEEREAALHYARTLTSSPEEIVILIENENDDDEMFWMALGEEVEYAKAHYWRWRPSISVSPRIWSVDAGRNAISHVPSFSHEKSPHTSVYIMDCVFELFVLVPSLARGSRRDIRFALLVATALVSRLASARPYTPNVHVIILPSQIPVDLRIQFRDLEETFFNDTHAIEHMNILTDQEAQAHLQTASWTQSRLKDKNLLPLGLDGSQIYEI</sequence>
<dbReference type="Gene3D" id="3.40.20.10">
    <property type="entry name" value="Severin"/>
    <property type="match status" value="1"/>
</dbReference>
<evidence type="ECO:0000313" key="4">
    <source>
        <dbReference type="Proteomes" id="UP001219525"/>
    </source>
</evidence>